<dbReference type="WBParaSite" id="maker-uti_cns_0049239-snap-gene-0.9-mRNA-1">
    <property type="protein sequence ID" value="maker-uti_cns_0049239-snap-gene-0.9-mRNA-1"/>
    <property type="gene ID" value="maker-uti_cns_0049239-snap-gene-0.9"/>
</dbReference>
<evidence type="ECO:0000313" key="1">
    <source>
        <dbReference type="Proteomes" id="UP000095280"/>
    </source>
</evidence>
<keyword evidence="1" id="KW-1185">Reference proteome</keyword>
<reference evidence="2 3" key="1">
    <citation type="submission" date="2016-11" db="UniProtKB">
        <authorList>
            <consortium name="WormBaseParasite"/>
        </authorList>
    </citation>
    <scope>IDENTIFICATION</scope>
</reference>
<sequence>MLSMLMGIVGPISTL</sequence>
<evidence type="ECO:0000313" key="2">
    <source>
        <dbReference type="WBParaSite" id="maker-uti_cns_0014674-snap-gene-0.6-mRNA-1"/>
    </source>
</evidence>
<organism evidence="1 3">
    <name type="scientific">Macrostomum lignano</name>
    <dbReference type="NCBI Taxonomy" id="282301"/>
    <lineage>
        <taxon>Eukaryota</taxon>
        <taxon>Metazoa</taxon>
        <taxon>Spiralia</taxon>
        <taxon>Lophotrochozoa</taxon>
        <taxon>Platyhelminthes</taxon>
        <taxon>Rhabditophora</taxon>
        <taxon>Macrostomorpha</taxon>
        <taxon>Macrostomida</taxon>
        <taxon>Macrostomidae</taxon>
        <taxon>Macrostomum</taxon>
    </lineage>
</organism>
<dbReference type="WBParaSite" id="maker-uti_cns_0014674-snap-gene-0.6-mRNA-1">
    <property type="protein sequence ID" value="maker-uti_cns_0014674-snap-gene-0.6-mRNA-1"/>
    <property type="gene ID" value="maker-uti_cns_0014674-snap-gene-0.6"/>
</dbReference>
<proteinExistence type="predicted"/>
<name>A0A1I8JMR4_9PLAT</name>
<protein>
    <submittedName>
        <fullName evidence="2 3">Uncharacterized protein</fullName>
    </submittedName>
</protein>
<evidence type="ECO:0000313" key="3">
    <source>
        <dbReference type="WBParaSite" id="maker-uti_cns_0049239-snap-gene-0.9-mRNA-1"/>
    </source>
</evidence>
<accession>A0A1I8JMR4</accession>
<dbReference type="Proteomes" id="UP000095280">
    <property type="component" value="Unplaced"/>
</dbReference>